<dbReference type="InterPro" id="IPR020084">
    <property type="entry name" value="NUDIX_hydrolase_CS"/>
</dbReference>
<keyword evidence="8" id="KW-0520">NAD</keyword>
<accession>A0A173LVD2</accession>
<dbReference type="Proteomes" id="UP000243847">
    <property type="component" value="Chromosome sequence1"/>
</dbReference>
<comment type="catalytic activity">
    <reaction evidence="9">
        <text>a 5'-end NAD(+)-phospho-ribonucleoside in mRNA + H2O = a 5'-end phospho-adenosine-phospho-ribonucleoside in mRNA + beta-nicotinamide D-ribonucleotide + 2 H(+)</text>
        <dbReference type="Rhea" id="RHEA:60876"/>
        <dbReference type="Rhea" id="RHEA-COMP:15698"/>
        <dbReference type="Rhea" id="RHEA-COMP:15719"/>
        <dbReference type="ChEBI" id="CHEBI:14649"/>
        <dbReference type="ChEBI" id="CHEBI:15377"/>
        <dbReference type="ChEBI" id="CHEBI:15378"/>
        <dbReference type="ChEBI" id="CHEBI:144029"/>
        <dbReference type="ChEBI" id="CHEBI:144051"/>
    </reaction>
    <physiologicalReaction direction="left-to-right" evidence="9">
        <dbReference type="Rhea" id="RHEA:60877"/>
    </physiologicalReaction>
</comment>
<proteinExistence type="inferred from homology"/>
<dbReference type="GO" id="GO:0046872">
    <property type="term" value="F:metal ion binding"/>
    <property type="evidence" value="ECO:0007669"/>
    <property type="project" value="UniProtKB-KW"/>
</dbReference>
<dbReference type="PROSITE" id="PS51462">
    <property type="entry name" value="NUDIX"/>
    <property type="match status" value="1"/>
</dbReference>
<comment type="cofactor">
    <cofactor evidence="1">
        <name>Mg(2+)</name>
        <dbReference type="ChEBI" id="CHEBI:18420"/>
    </cofactor>
</comment>
<dbReference type="InterPro" id="IPR015375">
    <property type="entry name" value="NADH_PPase-like_N"/>
</dbReference>
<comment type="similarity">
    <text evidence="3">Belongs to the Nudix hydrolase family. NudC subfamily.</text>
</comment>
<sequence length="320" mass="35214">MTDEFIHRLSLSRHAINRRAELRADAQALNSLLENDSSRVVVFSQGKALVQSNALVRFSTSQVFEQCGVSSAELLFLGIAEQEGEKAYFALALDEVHAEGLISEGTQWGDLKVLGHELSDLDAGLFTQGLALINWHASHKFSPKSGQDIVAAQAGWVLHHHDDPSHQVFPRTDPAVIVMVTDDKDRLLLGNNALWEPNRFSLLAGFVEPGESLEAAVIREVFEESGLKVINPTYLGSQPWPFPQSLMLGFRAQVAPGVDPDVLVADGEEILQLRWFTREELVGSLDEIVLPGPVAIARVIIEEWLGHPLDQTSSWRGTSS</sequence>
<evidence type="ECO:0000256" key="4">
    <source>
        <dbReference type="ARBA" id="ARBA00012381"/>
    </source>
</evidence>
<keyword evidence="6 10" id="KW-0378">Hydrolase</keyword>
<dbReference type="PANTHER" id="PTHR42904">
    <property type="entry name" value="NUDIX HYDROLASE, NUDC SUBFAMILY"/>
    <property type="match status" value="1"/>
</dbReference>
<gene>
    <name evidence="12" type="ORF">AUMI_12900</name>
</gene>
<evidence type="ECO:0000256" key="2">
    <source>
        <dbReference type="ARBA" id="ARBA00001947"/>
    </source>
</evidence>
<comment type="cofactor">
    <cofactor evidence="2">
        <name>Zn(2+)</name>
        <dbReference type="ChEBI" id="CHEBI:29105"/>
    </cofactor>
</comment>
<dbReference type="GO" id="GO:0019677">
    <property type="term" value="P:NAD+ catabolic process"/>
    <property type="evidence" value="ECO:0007669"/>
    <property type="project" value="TreeGrafter"/>
</dbReference>
<dbReference type="GO" id="GO:0035529">
    <property type="term" value="F:NADH pyrophosphatase activity"/>
    <property type="evidence" value="ECO:0007669"/>
    <property type="project" value="TreeGrafter"/>
</dbReference>
<dbReference type="Gene3D" id="3.90.79.10">
    <property type="entry name" value="Nucleoside Triphosphate Pyrophosphohydrolase"/>
    <property type="match status" value="1"/>
</dbReference>
<evidence type="ECO:0000256" key="5">
    <source>
        <dbReference type="ARBA" id="ARBA00022723"/>
    </source>
</evidence>
<dbReference type="GO" id="GO:0006742">
    <property type="term" value="P:NADP+ catabolic process"/>
    <property type="evidence" value="ECO:0007669"/>
    <property type="project" value="TreeGrafter"/>
</dbReference>
<evidence type="ECO:0000256" key="6">
    <source>
        <dbReference type="ARBA" id="ARBA00022801"/>
    </source>
</evidence>
<dbReference type="PROSITE" id="PS00893">
    <property type="entry name" value="NUDIX_BOX"/>
    <property type="match status" value="1"/>
</dbReference>
<dbReference type="PRINTS" id="PR00502">
    <property type="entry name" value="NUDIXFAMILY"/>
</dbReference>
<evidence type="ECO:0000256" key="3">
    <source>
        <dbReference type="ARBA" id="ARBA00009595"/>
    </source>
</evidence>
<keyword evidence="5" id="KW-0479">Metal-binding</keyword>
<evidence type="ECO:0000256" key="1">
    <source>
        <dbReference type="ARBA" id="ARBA00001946"/>
    </source>
</evidence>
<evidence type="ECO:0000259" key="11">
    <source>
        <dbReference type="PROSITE" id="PS51462"/>
    </source>
</evidence>
<dbReference type="EC" id="3.6.1.22" evidence="4"/>
<dbReference type="PANTHER" id="PTHR42904:SF6">
    <property type="entry name" value="NAD-CAPPED RNA HYDROLASE NUDT12"/>
    <property type="match status" value="1"/>
</dbReference>
<evidence type="ECO:0000256" key="9">
    <source>
        <dbReference type="ARBA" id="ARBA00023679"/>
    </source>
</evidence>
<evidence type="ECO:0000256" key="10">
    <source>
        <dbReference type="RuleBase" id="RU003476"/>
    </source>
</evidence>
<dbReference type="Pfam" id="PF00293">
    <property type="entry name" value="NUDIX"/>
    <property type="match status" value="1"/>
</dbReference>
<name>A0A173LVD2_9MICO</name>
<evidence type="ECO:0000313" key="12">
    <source>
        <dbReference type="EMBL" id="BAU98832.1"/>
    </source>
</evidence>
<dbReference type="EMBL" id="AP017457">
    <property type="protein sequence ID" value="BAU98832.1"/>
    <property type="molecule type" value="Genomic_DNA"/>
</dbReference>
<keyword evidence="7" id="KW-0460">Magnesium</keyword>
<dbReference type="InterPro" id="IPR015797">
    <property type="entry name" value="NUDIX_hydrolase-like_dom_sf"/>
</dbReference>
<organism evidence="12 13">
    <name type="scientific">Aurantimicrobium minutum</name>
    <dbReference type="NCBI Taxonomy" id="708131"/>
    <lineage>
        <taxon>Bacteria</taxon>
        <taxon>Bacillati</taxon>
        <taxon>Actinomycetota</taxon>
        <taxon>Actinomycetes</taxon>
        <taxon>Micrococcales</taxon>
        <taxon>Microbacteriaceae</taxon>
        <taxon>Aurantimicrobium</taxon>
    </lineage>
</organism>
<dbReference type="RefSeq" id="WP_096380536.1">
    <property type="nucleotide sequence ID" value="NZ_AP017457.1"/>
</dbReference>
<dbReference type="InterPro" id="IPR049734">
    <property type="entry name" value="NudC-like_C"/>
</dbReference>
<protein>
    <recommendedName>
        <fullName evidence="4">NAD(+) diphosphatase</fullName>
        <ecNumber evidence="4">3.6.1.22</ecNumber>
    </recommendedName>
</protein>
<dbReference type="InterPro" id="IPR020476">
    <property type="entry name" value="Nudix_hydrolase"/>
</dbReference>
<dbReference type="CDD" id="cd03429">
    <property type="entry name" value="NUDIX_NADH_pyrophosphatase_Nudt13"/>
    <property type="match status" value="1"/>
</dbReference>
<dbReference type="GeneID" id="80451476"/>
<evidence type="ECO:0000313" key="13">
    <source>
        <dbReference type="Proteomes" id="UP000243847"/>
    </source>
</evidence>
<reference evidence="12 13" key="1">
    <citation type="journal article" date="2016" name="Genome Announc.">
        <title>Complete Genome Sequence of Aurantimicrobium minutum Type Strain KNCT, a Planktonic Ultramicrobacterium Isolated from River Water.</title>
        <authorList>
            <person name="Nakai R."/>
            <person name="Fujisawa T."/>
            <person name="Nakamura Y."/>
            <person name="Nishide H."/>
            <person name="Uchiyama I."/>
            <person name="Baba T."/>
            <person name="Toyoda A."/>
            <person name="Fujiyama A."/>
            <person name="Naganuma T."/>
            <person name="Niki H."/>
        </authorList>
    </citation>
    <scope>NUCLEOTIDE SEQUENCE [LARGE SCALE GENOMIC DNA]</scope>
    <source>
        <strain evidence="12 13">KNC</strain>
    </source>
</reference>
<dbReference type="AlphaFoldDB" id="A0A173LVD2"/>
<dbReference type="Pfam" id="PF09296">
    <property type="entry name" value="NUDIX-like"/>
    <property type="match status" value="1"/>
</dbReference>
<evidence type="ECO:0000256" key="7">
    <source>
        <dbReference type="ARBA" id="ARBA00022842"/>
    </source>
</evidence>
<dbReference type="NCBIfam" id="NF001299">
    <property type="entry name" value="PRK00241.1"/>
    <property type="match status" value="1"/>
</dbReference>
<dbReference type="InterPro" id="IPR050241">
    <property type="entry name" value="NAD-cap_RNA_hydrolase_NudC"/>
</dbReference>
<evidence type="ECO:0000256" key="8">
    <source>
        <dbReference type="ARBA" id="ARBA00023027"/>
    </source>
</evidence>
<feature type="domain" description="Nudix hydrolase" evidence="11">
    <location>
        <begin position="170"/>
        <end position="302"/>
    </location>
</feature>
<dbReference type="GO" id="GO:0005829">
    <property type="term" value="C:cytosol"/>
    <property type="evidence" value="ECO:0007669"/>
    <property type="project" value="TreeGrafter"/>
</dbReference>
<dbReference type="InterPro" id="IPR000086">
    <property type="entry name" value="NUDIX_hydrolase_dom"/>
</dbReference>
<dbReference type="OrthoDB" id="9791656at2"/>
<dbReference type="Gene3D" id="3.90.79.20">
    <property type="match status" value="1"/>
</dbReference>
<dbReference type="SUPFAM" id="SSF55811">
    <property type="entry name" value="Nudix"/>
    <property type="match status" value="1"/>
</dbReference>
<dbReference type="KEGG" id="amin:AUMI_12900"/>